<dbReference type="AlphaFoldDB" id="E4S6J0"/>
<keyword evidence="4" id="KW-0677">Repeat</keyword>
<dbReference type="PANTHER" id="PTHR43177">
    <property type="entry name" value="PROTEIN NRFC"/>
    <property type="match status" value="1"/>
</dbReference>
<dbReference type="eggNOG" id="COG1142">
    <property type="taxonomic scope" value="Bacteria"/>
</dbReference>
<feature type="domain" description="4Fe-4S ferredoxin-type" evidence="8">
    <location>
        <begin position="84"/>
        <end position="113"/>
    </location>
</feature>
<dbReference type="InterPro" id="IPR050954">
    <property type="entry name" value="ET_IronSulfur_Cluster-Binding"/>
</dbReference>
<dbReference type="HOGENOM" id="CLU_043374_3_1_9"/>
<evidence type="ECO:0000256" key="3">
    <source>
        <dbReference type="ARBA" id="ARBA00022723"/>
    </source>
</evidence>
<dbReference type="GO" id="GO:0046872">
    <property type="term" value="F:metal ion binding"/>
    <property type="evidence" value="ECO:0007669"/>
    <property type="project" value="UniProtKB-KW"/>
</dbReference>
<dbReference type="InterPro" id="IPR017900">
    <property type="entry name" value="4Fe4S_Fe_S_CS"/>
</dbReference>
<proteinExistence type="predicted"/>
<dbReference type="STRING" id="632335.Calkr_0176"/>
<dbReference type="Proteomes" id="UP000009256">
    <property type="component" value="Chromosome"/>
</dbReference>
<evidence type="ECO:0000256" key="2">
    <source>
        <dbReference type="ARBA" id="ARBA00022485"/>
    </source>
</evidence>
<gene>
    <name evidence="9" type="ordered locus">Calkr_0176</name>
</gene>
<evidence type="ECO:0000256" key="7">
    <source>
        <dbReference type="ARBA" id="ARBA00023014"/>
    </source>
</evidence>
<keyword evidence="3" id="KW-0479">Metal-binding</keyword>
<dbReference type="InterPro" id="IPR017896">
    <property type="entry name" value="4Fe4S_Fe-S-bd"/>
</dbReference>
<keyword evidence="6" id="KW-0408">Iron</keyword>
<keyword evidence="5" id="KW-0249">Electron transport</keyword>
<reference key="1">
    <citation type="submission" date="2010-11" db="EMBL/GenBank/DDBJ databases">
        <title>Complete sequence of chromosome of Caldicellulosiruptor kristjanssonii 177R1B.</title>
        <authorList>
            <consortium name="US DOE Joint Genome Institute"/>
            <person name="Lucas S."/>
            <person name="Copeland A."/>
            <person name="Lapidus A."/>
            <person name="Cheng J.-F."/>
            <person name="Bruce D."/>
            <person name="Goodwin L."/>
            <person name="Pitluck S."/>
            <person name="Davenport K."/>
            <person name="Detter J.C."/>
            <person name="Han C."/>
            <person name="Tapia R."/>
            <person name="Land M."/>
            <person name="Hauser L."/>
            <person name="Jeffries C."/>
            <person name="Kyrpides N."/>
            <person name="Ivanova N."/>
            <person name="Mikhailova N."/>
            <person name="Blumer-Schuette S.E."/>
            <person name="Kelly R.M."/>
            <person name="Woyke T."/>
        </authorList>
    </citation>
    <scope>NUCLEOTIDE SEQUENCE</scope>
    <source>
        <strain>177R1B</strain>
    </source>
</reference>
<dbReference type="GO" id="GO:0051539">
    <property type="term" value="F:4 iron, 4 sulfur cluster binding"/>
    <property type="evidence" value="ECO:0007669"/>
    <property type="project" value="UniProtKB-KW"/>
</dbReference>
<evidence type="ECO:0000313" key="9">
    <source>
        <dbReference type="EMBL" id="ADQ39748.1"/>
    </source>
</evidence>
<feature type="domain" description="4Fe-4S ferredoxin-type" evidence="8">
    <location>
        <begin position="2"/>
        <end position="31"/>
    </location>
</feature>
<dbReference type="Gene3D" id="3.30.70.20">
    <property type="match status" value="2"/>
</dbReference>
<evidence type="ECO:0000256" key="5">
    <source>
        <dbReference type="ARBA" id="ARBA00022982"/>
    </source>
</evidence>
<name>E4S6J0_CALA7</name>
<sequence>MKRVFINPEMCMGCLNCILACAVHQKKLKSVLELDITRQDIDFANQVVINHNRQIIPLSCRHCETPECVLSCMSGALTKDQKTGYVTVDKEKCAGCFMCVMSCPYGMIKPTKDKKKALKCDMCFDRETPACVESCPTKAIYLIEV</sequence>
<dbReference type="RefSeq" id="WP_013431597.1">
    <property type="nucleotide sequence ID" value="NC_014721.1"/>
</dbReference>
<evidence type="ECO:0000259" key="8">
    <source>
        <dbReference type="PROSITE" id="PS51379"/>
    </source>
</evidence>
<dbReference type="PROSITE" id="PS00198">
    <property type="entry name" value="4FE4S_FER_1"/>
    <property type="match status" value="1"/>
</dbReference>
<dbReference type="PANTHER" id="PTHR43177:SF5">
    <property type="entry name" value="ANAEROBIC DIMETHYL SULFOXIDE REDUCTASE CHAIN B-RELATED"/>
    <property type="match status" value="1"/>
</dbReference>
<evidence type="ECO:0000256" key="6">
    <source>
        <dbReference type="ARBA" id="ARBA00023004"/>
    </source>
</evidence>
<dbReference type="Pfam" id="PF13247">
    <property type="entry name" value="Fer4_11"/>
    <property type="match status" value="1"/>
</dbReference>
<evidence type="ECO:0000256" key="4">
    <source>
        <dbReference type="ARBA" id="ARBA00022737"/>
    </source>
</evidence>
<keyword evidence="10" id="KW-1185">Reference proteome</keyword>
<dbReference type="CDD" id="cd10563">
    <property type="entry name" value="CooF_like"/>
    <property type="match status" value="1"/>
</dbReference>
<dbReference type="SUPFAM" id="SSF54862">
    <property type="entry name" value="4Fe-4S ferredoxins"/>
    <property type="match status" value="1"/>
</dbReference>
<evidence type="ECO:0000313" key="10">
    <source>
        <dbReference type="Proteomes" id="UP000009256"/>
    </source>
</evidence>
<dbReference type="PROSITE" id="PS51379">
    <property type="entry name" value="4FE4S_FER_2"/>
    <property type="match status" value="2"/>
</dbReference>
<dbReference type="EMBL" id="CP002326">
    <property type="protein sequence ID" value="ADQ39748.1"/>
    <property type="molecule type" value="Genomic_DNA"/>
</dbReference>
<keyword evidence="7" id="KW-0411">Iron-sulfur</keyword>
<evidence type="ECO:0000256" key="1">
    <source>
        <dbReference type="ARBA" id="ARBA00022448"/>
    </source>
</evidence>
<dbReference type="KEGG" id="cki:Calkr_0176"/>
<organism evidence="9 10">
    <name type="scientific">Caldicellulosiruptor acetigenus (strain ATCC 700853 / DSM 12137 / I77R1B)</name>
    <name type="common">Caldicellulosiruptor kristjanssonii</name>
    <dbReference type="NCBI Taxonomy" id="632335"/>
    <lineage>
        <taxon>Bacteria</taxon>
        <taxon>Bacillati</taxon>
        <taxon>Bacillota</taxon>
        <taxon>Bacillota incertae sedis</taxon>
        <taxon>Caldicellulosiruptorales</taxon>
        <taxon>Caldicellulosiruptoraceae</taxon>
        <taxon>Caldicellulosiruptor</taxon>
    </lineage>
</organism>
<reference evidence="9 10" key="2">
    <citation type="journal article" date="2011" name="J. Bacteriol.">
        <title>Complete genome sequences for the anaerobic, extremely thermophilic plant biomass-degrading bacteria Caldicellulosiruptor hydrothermalis, Caldicellulosiruptor kristjanssonii, Caldicellulosiruptor kronotskyensis, Caldicellulosiruptor owensenis, and Caldicellulosiruptor lactoaceticus.</title>
        <authorList>
            <person name="Blumer-Schuette S.E."/>
            <person name="Ozdemir I."/>
            <person name="Mistry D."/>
            <person name="Lucas S."/>
            <person name="Lapidus A."/>
            <person name="Cheng J.F."/>
            <person name="Goodwin L.A."/>
            <person name="Pitluck S."/>
            <person name="Land M.L."/>
            <person name="Hauser L.J."/>
            <person name="Woyke T."/>
            <person name="Mikhailova N."/>
            <person name="Pati A."/>
            <person name="Kyrpides N.C."/>
            <person name="Ivanova N."/>
            <person name="Detter J.C."/>
            <person name="Walston-Davenport K."/>
            <person name="Han S."/>
            <person name="Adams M.W."/>
            <person name="Kelly R.M."/>
        </authorList>
    </citation>
    <scope>NUCLEOTIDE SEQUENCE [LARGE SCALE GENOMIC DNA]</scope>
    <source>
        <strain evidence="10">ATCC 700853 / DSM 12137 / I77R1B</strain>
    </source>
</reference>
<dbReference type="OrthoDB" id="9810688at2"/>
<protein>
    <submittedName>
        <fullName evidence="9">4Fe-4S ferredoxin iron-sulfur binding domain-containing protein</fullName>
    </submittedName>
</protein>
<keyword evidence="2" id="KW-0004">4Fe-4S</keyword>
<keyword evidence="1" id="KW-0813">Transport</keyword>
<accession>E4S6J0</accession>